<sequence length="946" mass="102300">MTAKTTETYPFQNPDSPLDERVNDLVSRFTLDEKVNLMCQYQDEVPRLGVGAYKHGTEAAHGVAWLGEATSFPQPIGLSCTWDEALLRKIGSIIGDEARGFYARDPKINGLTLWAPTVDMERDPRWGRTEEAYGEDPYLAGKLSAALVQGLQGDHPLYVKTVASLKHFYANNNEIDRGTCSISIDPRNKREYYLKAFELPFKEGGALSMMTAYNAVNGVPANVNPEVRDIVKGEWGMSGFVVSDAGDVTGTVDDHGYSASYKEAVALTIKAGVDSITDDHPRFKEAIREALADGLLAESDLDVALRNAFRVRFRLGEFDPERNPYASIDESVILRPEHAALSREAARKGVVLLKNEGGALPLQGARLGKVAVVGPLGGIVYRDWYSGTLPYSVTPADGIAAKLSAGDVVFRGGTNRVALRSTTTGKYVRLGDGDAALAATAVDAANASVLETTDWGWDSHTIVALENGKYLTTNDELVSATSTQIWEWFTKEVFHLRRTANGDVTLTTWNDRPVVVDADSGALRVVDGSKDDAETFAVEVIGDGLQEAVEAAASADAAIVFVGNHPLVNGKETIDRPDITLAASQERLIQEVYRANPNTTVVVVGSYPYAFPWADANVPAILYSSHAGQELGNAIADVLFGDFNPAGRLSMTWYKSVDQLPAFLDYDIIKGNRTYRYFEGEPLYPFGYGLSYSRFEYDNLALDRERLGADDVVTVRFRVMNNSDVAGEEVPQLYARALRSRVKRPNKELHGFRRIALAAGESAEVTFELKAADLAFWDVTRDRYCVESGEYEVMVGASSADIRLTASFAIDGETVPPRDLYRATSAANYDDYAGVFIGEGPNGGDCVVVDDPSAGAWIRFDDVELGEGAGANGVELVAAAAAPAAFEVRLDAPDGPIAASGTVEGAEGAKPAWRAFAAAATGASGRRSVYVTLRGPARVAAIRFLK</sequence>
<dbReference type="GO" id="GO:0045493">
    <property type="term" value="P:xylan catabolic process"/>
    <property type="evidence" value="ECO:0007669"/>
    <property type="project" value="InterPro"/>
</dbReference>
<dbReference type="Gene3D" id="2.60.120.260">
    <property type="entry name" value="Galactose-binding domain-like"/>
    <property type="match status" value="1"/>
</dbReference>
<dbReference type="InterPro" id="IPR001764">
    <property type="entry name" value="Glyco_hydro_3_N"/>
</dbReference>
<dbReference type="GO" id="GO:0031222">
    <property type="term" value="P:arabinan catabolic process"/>
    <property type="evidence" value="ECO:0007669"/>
    <property type="project" value="TreeGrafter"/>
</dbReference>
<keyword evidence="2" id="KW-0732">Signal</keyword>
<dbReference type="SUPFAM" id="SSF49785">
    <property type="entry name" value="Galactose-binding domain-like"/>
    <property type="match status" value="1"/>
</dbReference>
<dbReference type="GO" id="GO:0008422">
    <property type="term" value="F:beta-glucosidase activity"/>
    <property type="evidence" value="ECO:0007669"/>
    <property type="project" value="UniProtKB-ARBA"/>
</dbReference>
<evidence type="ECO:0000259" key="5">
    <source>
        <dbReference type="SMART" id="SM00606"/>
    </source>
</evidence>
<dbReference type="GO" id="GO:0046556">
    <property type="term" value="F:alpha-L-arabinofuranosidase activity"/>
    <property type="evidence" value="ECO:0007669"/>
    <property type="project" value="TreeGrafter"/>
</dbReference>
<dbReference type="InterPro" id="IPR026891">
    <property type="entry name" value="Fn3-like"/>
</dbReference>
<dbReference type="RefSeq" id="WP_138192775.1">
    <property type="nucleotide sequence ID" value="NZ_VCIW01000002.1"/>
</dbReference>
<evidence type="ECO:0000256" key="4">
    <source>
        <dbReference type="RuleBase" id="RU361161"/>
    </source>
</evidence>
<evidence type="ECO:0000256" key="3">
    <source>
        <dbReference type="ARBA" id="ARBA00022801"/>
    </source>
</evidence>
<comment type="caution">
    <text evidence="7">The sequence shown here is derived from an EMBL/GenBank/DDBJ whole genome shotgun (WGS) entry which is preliminary data.</text>
</comment>
<dbReference type="PRINTS" id="PR00133">
    <property type="entry name" value="GLHYDRLASE3"/>
</dbReference>
<dbReference type="Gene3D" id="2.60.120.380">
    <property type="match status" value="1"/>
</dbReference>
<comment type="similarity">
    <text evidence="1 4">Belongs to the glycosyl hydrolase 3 family.</text>
</comment>
<dbReference type="PANTHER" id="PTHR42721:SF3">
    <property type="entry name" value="BETA-D-XYLOSIDASE 5-RELATED"/>
    <property type="match status" value="1"/>
</dbReference>
<dbReference type="Pfam" id="PF00933">
    <property type="entry name" value="Glyco_hydro_3"/>
    <property type="match status" value="1"/>
</dbReference>
<keyword evidence="3 4" id="KW-0378">Hydrolase</keyword>
<dbReference type="PROSITE" id="PS00775">
    <property type="entry name" value="GLYCOSYL_HYDROL_F3"/>
    <property type="match status" value="1"/>
</dbReference>
<dbReference type="PANTHER" id="PTHR42721">
    <property type="entry name" value="SUGAR HYDROLASE-RELATED"/>
    <property type="match status" value="1"/>
</dbReference>
<dbReference type="Pfam" id="PF01915">
    <property type="entry name" value="Glyco_hydro_3_C"/>
    <property type="match status" value="1"/>
</dbReference>
<dbReference type="EMBL" id="VCIW01000002">
    <property type="protein sequence ID" value="TLS53459.1"/>
    <property type="molecule type" value="Genomic_DNA"/>
</dbReference>
<dbReference type="Gene3D" id="3.40.50.1700">
    <property type="entry name" value="Glycoside hydrolase family 3 C-terminal domain"/>
    <property type="match status" value="1"/>
</dbReference>
<dbReference type="Pfam" id="PF03422">
    <property type="entry name" value="CBM_6"/>
    <property type="match status" value="1"/>
</dbReference>
<dbReference type="InterPro" id="IPR013783">
    <property type="entry name" value="Ig-like_fold"/>
</dbReference>
<dbReference type="InterPro" id="IPR036962">
    <property type="entry name" value="Glyco_hydro_3_N_sf"/>
</dbReference>
<dbReference type="InterPro" id="IPR036881">
    <property type="entry name" value="Glyco_hydro_3_C_sf"/>
</dbReference>
<dbReference type="Pfam" id="PF14310">
    <property type="entry name" value="Fn3-like"/>
    <property type="match status" value="1"/>
</dbReference>
<dbReference type="GO" id="GO:0009044">
    <property type="term" value="F:xylan 1,4-beta-xylosidase activity"/>
    <property type="evidence" value="ECO:0007669"/>
    <property type="project" value="InterPro"/>
</dbReference>
<dbReference type="InterPro" id="IPR002772">
    <property type="entry name" value="Glyco_hydro_3_C"/>
</dbReference>
<dbReference type="InterPro" id="IPR008979">
    <property type="entry name" value="Galactose-bd-like_sf"/>
</dbReference>
<protein>
    <submittedName>
        <fullName evidence="7">Carbohydrate-binding protein</fullName>
    </submittedName>
</protein>
<dbReference type="Gene3D" id="3.20.20.300">
    <property type="entry name" value="Glycoside hydrolase, family 3, N-terminal domain"/>
    <property type="match status" value="1"/>
</dbReference>
<accession>A0A5R9GEA3</accession>
<feature type="domain" description="Fibronectin type III-like" evidence="6">
    <location>
        <begin position="729"/>
        <end position="799"/>
    </location>
</feature>
<dbReference type="InterPro" id="IPR019800">
    <property type="entry name" value="Glyco_hydro_3_AS"/>
</dbReference>
<dbReference type="CDD" id="cd04084">
    <property type="entry name" value="CBM6_xylanase-like"/>
    <property type="match status" value="1"/>
</dbReference>
<name>A0A5R9GEA3_9BACL</name>
<dbReference type="InterPro" id="IPR006584">
    <property type="entry name" value="Cellulose-bd_IV"/>
</dbReference>
<evidence type="ECO:0000256" key="1">
    <source>
        <dbReference type="ARBA" id="ARBA00005336"/>
    </source>
</evidence>
<dbReference type="SUPFAM" id="SSF52279">
    <property type="entry name" value="Beta-D-glucan exohydrolase, C-terminal domain"/>
    <property type="match status" value="1"/>
</dbReference>
<keyword evidence="4" id="KW-0326">Glycosidase</keyword>
<gene>
    <name evidence="7" type="ORF">FE782_04090</name>
</gene>
<dbReference type="GO" id="GO:0030246">
    <property type="term" value="F:carbohydrate binding"/>
    <property type="evidence" value="ECO:0007669"/>
    <property type="project" value="InterPro"/>
</dbReference>
<dbReference type="AlphaFoldDB" id="A0A5R9GEA3"/>
<dbReference type="SMART" id="SM00606">
    <property type="entry name" value="CBD_IV"/>
    <property type="match status" value="1"/>
</dbReference>
<dbReference type="CDD" id="cd23343">
    <property type="entry name" value="beta-trefoil_FSCN_BglX-like"/>
    <property type="match status" value="1"/>
</dbReference>
<evidence type="ECO:0000256" key="2">
    <source>
        <dbReference type="ARBA" id="ARBA00022729"/>
    </source>
</evidence>
<reference evidence="7 8" key="1">
    <citation type="submission" date="2019-05" db="EMBL/GenBank/DDBJ databases">
        <authorList>
            <person name="Narsing Rao M.P."/>
            <person name="Li W.J."/>
        </authorList>
    </citation>
    <scope>NUCLEOTIDE SEQUENCE [LARGE SCALE GENOMIC DNA]</scope>
    <source>
        <strain evidence="7 8">SYSU_K30003</strain>
    </source>
</reference>
<feature type="domain" description="Cellulose binding type IV" evidence="5">
    <location>
        <begin position="817"/>
        <end position="946"/>
    </location>
</feature>
<dbReference type="InterPro" id="IPR017853">
    <property type="entry name" value="GH"/>
</dbReference>
<dbReference type="FunFam" id="2.60.40.10:FF:000495">
    <property type="entry name" value="Periplasmic beta-glucosidase"/>
    <property type="match status" value="1"/>
</dbReference>
<dbReference type="SMART" id="SM01217">
    <property type="entry name" value="Fn3_like"/>
    <property type="match status" value="1"/>
</dbReference>
<dbReference type="Gene3D" id="2.60.40.10">
    <property type="entry name" value="Immunoglobulins"/>
    <property type="match status" value="1"/>
</dbReference>
<dbReference type="OrthoDB" id="9805821at2"/>
<evidence type="ECO:0000259" key="6">
    <source>
        <dbReference type="SMART" id="SM01217"/>
    </source>
</evidence>
<dbReference type="InterPro" id="IPR005084">
    <property type="entry name" value="CBM6"/>
</dbReference>
<dbReference type="InterPro" id="IPR044993">
    <property type="entry name" value="BXL"/>
</dbReference>
<dbReference type="SUPFAM" id="SSF51445">
    <property type="entry name" value="(Trans)glycosidases"/>
    <property type="match status" value="1"/>
</dbReference>
<dbReference type="Proteomes" id="UP000309676">
    <property type="component" value="Unassembled WGS sequence"/>
</dbReference>
<evidence type="ECO:0000313" key="7">
    <source>
        <dbReference type="EMBL" id="TLS53459.1"/>
    </source>
</evidence>
<keyword evidence="8" id="KW-1185">Reference proteome</keyword>
<proteinExistence type="inferred from homology"/>
<evidence type="ECO:0000313" key="8">
    <source>
        <dbReference type="Proteomes" id="UP000309676"/>
    </source>
</evidence>
<organism evidence="7 8">
    <name type="scientific">Paenibacillus antri</name>
    <dbReference type="NCBI Taxonomy" id="2582848"/>
    <lineage>
        <taxon>Bacteria</taxon>
        <taxon>Bacillati</taxon>
        <taxon>Bacillota</taxon>
        <taxon>Bacilli</taxon>
        <taxon>Bacillales</taxon>
        <taxon>Paenibacillaceae</taxon>
        <taxon>Paenibacillus</taxon>
    </lineage>
</organism>